<dbReference type="Gene3D" id="3.60.21.10">
    <property type="match status" value="2"/>
</dbReference>
<gene>
    <name evidence="2" type="ORF">HPDFL43_03846</name>
</gene>
<dbReference type="Proteomes" id="UP000004291">
    <property type="component" value="Chromosome"/>
</dbReference>
<reference evidence="2 3" key="1">
    <citation type="submission" date="2007-10" db="EMBL/GenBank/DDBJ databases">
        <authorList>
            <person name="Wagner-Dobler I."/>
            <person name="Ferriera S."/>
            <person name="Johnson J."/>
            <person name="Kravitz S."/>
            <person name="Beeson K."/>
            <person name="Sutton G."/>
            <person name="Rogers Y.-H."/>
            <person name="Friedman R."/>
            <person name="Frazier M."/>
            <person name="Venter J.C."/>
        </authorList>
    </citation>
    <scope>NUCLEOTIDE SEQUENCE [LARGE SCALE GENOMIC DNA]</scope>
    <source>
        <strain evidence="2 3">DFL-43</strain>
    </source>
</reference>
<dbReference type="Pfam" id="PF00149">
    <property type="entry name" value="Metallophos"/>
    <property type="match status" value="1"/>
</dbReference>
<protein>
    <submittedName>
        <fullName evidence="2">Putative phosphohydrolase</fullName>
    </submittedName>
</protein>
<keyword evidence="2" id="KW-0378">Hydrolase</keyword>
<feature type="domain" description="Calcineurin-like phosphoesterase" evidence="1">
    <location>
        <begin position="9"/>
        <end position="117"/>
    </location>
</feature>
<dbReference type="CDD" id="cd00838">
    <property type="entry name" value="MPP_superfamily"/>
    <property type="match status" value="1"/>
</dbReference>
<evidence type="ECO:0000313" key="3">
    <source>
        <dbReference type="Proteomes" id="UP000004291"/>
    </source>
</evidence>
<dbReference type="InterPro" id="IPR004843">
    <property type="entry name" value="Calcineurin-like_PHP"/>
</dbReference>
<comment type="caution">
    <text evidence="2">The sequence shown here is derived from an EMBL/GenBank/DDBJ whole genome shotgun (WGS) entry which is preliminary data.</text>
</comment>
<evidence type="ECO:0000259" key="1">
    <source>
        <dbReference type="Pfam" id="PF00149"/>
    </source>
</evidence>
<accession>A9DAV4</accession>
<dbReference type="AlphaFoldDB" id="A9DAV4"/>
<dbReference type="HOGENOM" id="CLU_016569_0_0_5"/>
<dbReference type="GO" id="GO:0016787">
    <property type="term" value="F:hydrolase activity"/>
    <property type="evidence" value="ECO:0007669"/>
    <property type="project" value="UniProtKB-KW"/>
</dbReference>
<name>A9DAV4_HOEPD</name>
<dbReference type="eggNOG" id="COG1409">
    <property type="taxonomic scope" value="Bacteria"/>
</dbReference>
<proteinExistence type="predicted"/>
<reference evidence="2 3" key="2">
    <citation type="submission" date="2012-06" db="EMBL/GenBank/DDBJ databases">
        <authorList>
            <person name="Fiebig A."/>
        </authorList>
    </citation>
    <scope>NUCLEOTIDE SEQUENCE [LARGE SCALE GENOMIC DNA]</scope>
    <source>
        <strain evidence="2 3">DFL-43</strain>
    </source>
</reference>
<dbReference type="RefSeq" id="WP_169743234.1">
    <property type="nucleotide sequence ID" value="NZ_CM002917.1"/>
</dbReference>
<keyword evidence="3" id="KW-1185">Reference proteome</keyword>
<sequence length="596" mass="66068">MSETDMPSIAVIADAHFHDVHADFGLSANEAGLSLRRLADTVKSLRVFNESARALNHALEDIARRGIKHVVLLGDYSDDGQVATLDRLSRLLSDFELRFGMRFYAVAGNHDIFAAQGRHRSKRFLCEGGDYVLSTSDPAVSDVNARRTVVTPAMYCHGYPAGLQPMQRNGFFRRGDEILWETPFGDSDNPLSRVYEANSSQGEVTHQLMDASYLVEPLPGLWMLMIDANVFVPLGPCDADTNAETFADSTDAGWNAIPEQKPFILKWMKEVAVRAEQSGKHLLTFSHYPALDPLRNTSESEKMLTGETMLSKRIPGAAVAEAFLEAGIKVHFSGHLHINDTALYENARGFVVNVGVPSLVAYPAAYKIVSLSGDKLEIETVSIGECGFDPVVTQSYRHEIEETGLPAERLMRARSYGEFLYEHLGHLVSRRYLRREWPPELAELVRALTLADVAAIALQTGAAAEPDPADFSDTTMRKPEFNADMTARLKLLTGTEPEYLATIPLLTFLEDWYRLKMAGGLALRDIPVERKQAYDAVMRLFDRGADMVKPDGLKAQLAMLFAIYEKYDGLPSENFSVCLQTGKISVRRPEADALAS</sequence>
<evidence type="ECO:0000313" key="2">
    <source>
        <dbReference type="EMBL" id="EDQ32646.2"/>
    </source>
</evidence>
<dbReference type="EMBL" id="ABIA03000002">
    <property type="protein sequence ID" value="EDQ32646.2"/>
    <property type="molecule type" value="Genomic_DNA"/>
</dbReference>
<dbReference type="InterPro" id="IPR029052">
    <property type="entry name" value="Metallo-depent_PP-like"/>
</dbReference>
<dbReference type="STRING" id="411684.HPDFL43_03846"/>
<organism evidence="2 3">
    <name type="scientific">Hoeflea phototrophica (strain DSM 17068 / NCIMB 14078 / DFL-43)</name>
    <dbReference type="NCBI Taxonomy" id="411684"/>
    <lineage>
        <taxon>Bacteria</taxon>
        <taxon>Pseudomonadati</taxon>
        <taxon>Pseudomonadota</taxon>
        <taxon>Alphaproteobacteria</taxon>
        <taxon>Hyphomicrobiales</taxon>
        <taxon>Rhizobiaceae</taxon>
        <taxon>Hoeflea</taxon>
    </lineage>
</organism>
<dbReference type="SUPFAM" id="SSF56300">
    <property type="entry name" value="Metallo-dependent phosphatases"/>
    <property type="match status" value="1"/>
</dbReference>